<feature type="coiled-coil region" evidence="1">
    <location>
        <begin position="111"/>
        <end position="151"/>
    </location>
</feature>
<evidence type="ECO:0000256" key="2">
    <source>
        <dbReference type="SAM" id="MobiDB-lite"/>
    </source>
</evidence>
<dbReference type="AlphaFoldDB" id="A0A6A4V7L2"/>
<dbReference type="EMBL" id="VIIS01002181">
    <property type="protein sequence ID" value="KAF0287554.1"/>
    <property type="molecule type" value="Genomic_DNA"/>
</dbReference>
<keyword evidence="1" id="KW-0175">Coiled coil</keyword>
<dbReference type="Proteomes" id="UP000440578">
    <property type="component" value="Unassembled WGS sequence"/>
</dbReference>
<dbReference type="PANTHER" id="PTHR47331">
    <property type="entry name" value="PHD-TYPE DOMAIN-CONTAINING PROTEIN"/>
    <property type="match status" value="1"/>
</dbReference>
<feature type="domain" description="SAP" evidence="3">
    <location>
        <begin position="3"/>
        <end position="37"/>
    </location>
</feature>
<dbReference type="PROSITE" id="PS50800">
    <property type="entry name" value="SAP"/>
    <property type="match status" value="1"/>
</dbReference>
<dbReference type="Gene3D" id="1.10.720.30">
    <property type="entry name" value="SAP domain"/>
    <property type="match status" value="1"/>
</dbReference>
<feature type="compositionally biased region" description="Basic and acidic residues" evidence="2">
    <location>
        <begin position="50"/>
        <end position="72"/>
    </location>
</feature>
<name>A0A6A4V7L2_AMPAM</name>
<evidence type="ECO:0000256" key="1">
    <source>
        <dbReference type="SAM" id="Coils"/>
    </source>
</evidence>
<organism evidence="4 5">
    <name type="scientific">Amphibalanus amphitrite</name>
    <name type="common">Striped barnacle</name>
    <name type="synonym">Balanus amphitrite</name>
    <dbReference type="NCBI Taxonomy" id="1232801"/>
    <lineage>
        <taxon>Eukaryota</taxon>
        <taxon>Metazoa</taxon>
        <taxon>Ecdysozoa</taxon>
        <taxon>Arthropoda</taxon>
        <taxon>Crustacea</taxon>
        <taxon>Multicrustacea</taxon>
        <taxon>Cirripedia</taxon>
        <taxon>Thoracica</taxon>
        <taxon>Thoracicalcarea</taxon>
        <taxon>Balanomorpha</taxon>
        <taxon>Balanoidea</taxon>
        <taxon>Balanidae</taxon>
        <taxon>Amphibalaninae</taxon>
        <taxon>Amphibalanus</taxon>
    </lineage>
</organism>
<evidence type="ECO:0000313" key="5">
    <source>
        <dbReference type="Proteomes" id="UP000440578"/>
    </source>
</evidence>
<evidence type="ECO:0000259" key="3">
    <source>
        <dbReference type="PROSITE" id="PS50800"/>
    </source>
</evidence>
<dbReference type="InterPro" id="IPR036361">
    <property type="entry name" value="SAP_dom_sf"/>
</dbReference>
<sequence>MDLDKLTKEELVGELTRRGEDVRGRKPVLLERLRELLKEEEFQSQGARKQAKEETDKLHEECEPKKADDGKSVKSGSSRSGGGSAASSKPASSVRTSVSIVSARALERARLAGLSAKKEALKKRHQIEEEEAALRKKREELEIQAEIDESEAKEKVLEEMLKVEHATRAARTRTKKDDTKLKVQPSGRVLKVMVGLDKETVVTNAFLDSGSTHSFISKHLLQKMKVTPQNNSSLRVCTIRGEAVMDSCLVPGLVIGSLDGDNCMELPPLYVLDHIPVTSEDIPSEEDAVLAALMTLAVGRPEPTADLDTQPSLVHKSVDLGVGPFRLYSGVYPPGYGYGAGYRYGSGYGHGYQSPAYQTDYQYGPYPLRYGIHKVLPGFRFRKEIF</sequence>
<dbReference type="Pfam" id="PF02037">
    <property type="entry name" value="SAP"/>
    <property type="match status" value="1"/>
</dbReference>
<feature type="compositionally biased region" description="Low complexity" evidence="2">
    <location>
        <begin position="85"/>
        <end position="95"/>
    </location>
</feature>
<dbReference type="SMART" id="SM00513">
    <property type="entry name" value="SAP"/>
    <property type="match status" value="1"/>
</dbReference>
<keyword evidence="5" id="KW-1185">Reference proteome</keyword>
<accession>A0A6A4V7L2</accession>
<protein>
    <recommendedName>
        <fullName evidence="3">SAP domain-containing protein</fullName>
    </recommendedName>
</protein>
<reference evidence="4 5" key="1">
    <citation type="submission" date="2019-07" db="EMBL/GenBank/DDBJ databases">
        <title>Draft genome assembly of a fouling barnacle, Amphibalanus amphitrite (Darwin, 1854): The first reference genome for Thecostraca.</title>
        <authorList>
            <person name="Kim W."/>
        </authorList>
    </citation>
    <scope>NUCLEOTIDE SEQUENCE [LARGE SCALE GENOMIC DNA]</scope>
    <source>
        <strain evidence="4">SNU_AA5</strain>
        <tissue evidence="4">Soma without cirri and trophi</tissue>
    </source>
</reference>
<proteinExistence type="predicted"/>
<comment type="caution">
    <text evidence="4">The sequence shown here is derived from an EMBL/GenBank/DDBJ whole genome shotgun (WGS) entry which is preliminary data.</text>
</comment>
<evidence type="ECO:0000313" key="4">
    <source>
        <dbReference type="EMBL" id="KAF0287554.1"/>
    </source>
</evidence>
<dbReference type="InterPro" id="IPR003034">
    <property type="entry name" value="SAP_dom"/>
</dbReference>
<gene>
    <name evidence="4" type="ORF">FJT64_014045</name>
</gene>
<feature type="region of interest" description="Disordered" evidence="2">
    <location>
        <begin position="40"/>
        <end position="97"/>
    </location>
</feature>